<dbReference type="InterPro" id="IPR045312">
    <property type="entry name" value="PCBER-like"/>
</dbReference>
<accession>A0AAV9PP81</accession>
<dbReference type="Pfam" id="PF05368">
    <property type="entry name" value="NmrA"/>
    <property type="match status" value="1"/>
</dbReference>
<proteinExistence type="predicted"/>
<sequence length="316" mass="33912">MAATLKNIALVGAGGILGSRTLEALLKHGKHNVNVITRPSSKSEYPSSVNVKQGDYQDAAFLEAALQGQDVLVSMLGFAGLPDQHAFFHAAAKAGVKYVLPAEYGAPSGNDAQVKAAPLIQLKRNDHELIESLGIKWIGVVTNPWIDYCIRYGVFDINVPEKKATVYTDGAPFSTTSMGKVAEGIASLLCLSETEIQKEFANNFLYLSSFTLTHPEIFLAILRVTGTTEADWQVEKSTTKDLVDEGWRMVNGGEPAGHFKIVFGAAYTHGLGGDYSELLHNERLGLGEEDLETVVKAAVDAAKPGGFTAGTTLKLK</sequence>
<keyword evidence="5" id="KW-1185">Reference proteome</keyword>
<keyword evidence="2" id="KW-0560">Oxidoreductase</keyword>
<dbReference type="PANTHER" id="PTHR47706">
    <property type="entry name" value="NMRA-LIKE FAMILY PROTEIN"/>
    <property type="match status" value="1"/>
</dbReference>
<gene>
    <name evidence="4" type="ORF">LTR77_001630</name>
</gene>
<dbReference type="RefSeq" id="XP_064663218.1">
    <property type="nucleotide sequence ID" value="XM_064798891.1"/>
</dbReference>
<dbReference type="CDD" id="cd05259">
    <property type="entry name" value="PCBER_SDR_a"/>
    <property type="match status" value="1"/>
</dbReference>
<dbReference type="GeneID" id="89922978"/>
<evidence type="ECO:0000313" key="5">
    <source>
        <dbReference type="Proteomes" id="UP001337655"/>
    </source>
</evidence>
<dbReference type="InterPro" id="IPR008030">
    <property type="entry name" value="NmrA-like"/>
</dbReference>
<dbReference type="InterPro" id="IPR036291">
    <property type="entry name" value="NAD(P)-bd_dom_sf"/>
</dbReference>
<dbReference type="EMBL" id="JAVRRT010000002">
    <property type="protein sequence ID" value="KAK5174549.1"/>
    <property type="molecule type" value="Genomic_DNA"/>
</dbReference>
<keyword evidence="1" id="KW-0521">NADP</keyword>
<protein>
    <recommendedName>
        <fullName evidence="3">NmrA-like domain-containing protein</fullName>
    </recommendedName>
</protein>
<evidence type="ECO:0000313" key="4">
    <source>
        <dbReference type="EMBL" id="KAK5174549.1"/>
    </source>
</evidence>
<reference evidence="4 5" key="1">
    <citation type="submission" date="2023-08" db="EMBL/GenBank/DDBJ databases">
        <title>Black Yeasts Isolated from many extreme environments.</title>
        <authorList>
            <person name="Coleine C."/>
            <person name="Stajich J.E."/>
            <person name="Selbmann L."/>
        </authorList>
    </citation>
    <scope>NUCLEOTIDE SEQUENCE [LARGE SCALE GENOMIC DNA]</scope>
    <source>
        <strain evidence="4 5">CCFEE 5935</strain>
    </source>
</reference>
<feature type="domain" description="NmrA-like" evidence="3">
    <location>
        <begin position="6"/>
        <end position="247"/>
    </location>
</feature>
<name>A0AAV9PP81_9PEZI</name>
<organism evidence="4 5">
    <name type="scientific">Saxophila tyrrhenica</name>
    <dbReference type="NCBI Taxonomy" id="1690608"/>
    <lineage>
        <taxon>Eukaryota</taxon>
        <taxon>Fungi</taxon>
        <taxon>Dikarya</taxon>
        <taxon>Ascomycota</taxon>
        <taxon>Pezizomycotina</taxon>
        <taxon>Dothideomycetes</taxon>
        <taxon>Dothideomycetidae</taxon>
        <taxon>Mycosphaerellales</taxon>
        <taxon>Extremaceae</taxon>
        <taxon>Saxophila</taxon>
    </lineage>
</organism>
<dbReference type="GO" id="GO:0016491">
    <property type="term" value="F:oxidoreductase activity"/>
    <property type="evidence" value="ECO:0007669"/>
    <property type="project" value="UniProtKB-KW"/>
</dbReference>
<evidence type="ECO:0000256" key="1">
    <source>
        <dbReference type="ARBA" id="ARBA00022857"/>
    </source>
</evidence>
<dbReference type="AlphaFoldDB" id="A0AAV9PP81"/>
<evidence type="ECO:0000259" key="3">
    <source>
        <dbReference type="Pfam" id="PF05368"/>
    </source>
</evidence>
<comment type="caution">
    <text evidence="4">The sequence shown here is derived from an EMBL/GenBank/DDBJ whole genome shotgun (WGS) entry which is preliminary data.</text>
</comment>
<dbReference type="PANTHER" id="PTHR47706:SF7">
    <property type="entry name" value="CIPA-LIKE, PUTATIVE (AFU_ORTHOLOGUE AFUA_1G01630)-RELATED"/>
    <property type="match status" value="1"/>
</dbReference>
<dbReference type="Gene3D" id="3.40.50.720">
    <property type="entry name" value="NAD(P)-binding Rossmann-like Domain"/>
    <property type="match status" value="1"/>
</dbReference>
<dbReference type="InterPro" id="IPR051609">
    <property type="entry name" value="NmrA/Isoflavone_reductase-like"/>
</dbReference>
<evidence type="ECO:0000256" key="2">
    <source>
        <dbReference type="ARBA" id="ARBA00023002"/>
    </source>
</evidence>
<dbReference type="SUPFAM" id="SSF51735">
    <property type="entry name" value="NAD(P)-binding Rossmann-fold domains"/>
    <property type="match status" value="1"/>
</dbReference>
<dbReference type="Proteomes" id="UP001337655">
    <property type="component" value="Unassembled WGS sequence"/>
</dbReference>